<dbReference type="EMBL" id="DF968088">
    <property type="protein sequence ID" value="GAP04892.1"/>
    <property type="molecule type" value="Genomic_DNA"/>
</dbReference>
<reference evidence="1" key="1">
    <citation type="journal article" date="2015" name="BMC Genomics">
        <title>Comparative genomics of Fructobacillus spp. and Leuconostoc spp. reveals niche-specific evolution of Fructobacillus spp.</title>
        <authorList>
            <person name="Endo A."/>
            <person name="Tanizawa Y."/>
            <person name="Tanaka N."/>
            <person name="Maeno S."/>
            <person name="Kumar H."/>
            <person name="Shiwa Y."/>
            <person name="Okada S."/>
            <person name="Yoshikawa H."/>
            <person name="Dicks L."/>
            <person name="Nakagawa J."/>
            <person name="Arita M."/>
        </authorList>
    </citation>
    <scope>NUCLEOTIDE SEQUENCE [LARGE SCALE GENOMIC DNA]</scope>
    <source>
        <strain evidence="1">F214-1</strain>
    </source>
</reference>
<dbReference type="Proteomes" id="UP000064514">
    <property type="component" value="Unassembled WGS sequence"/>
</dbReference>
<organism evidence="1">
    <name type="scientific">Fructobacillus tropaeoli</name>
    <dbReference type="NCBI Taxonomy" id="709323"/>
    <lineage>
        <taxon>Bacteria</taxon>
        <taxon>Bacillati</taxon>
        <taxon>Bacillota</taxon>
        <taxon>Bacilli</taxon>
        <taxon>Lactobacillales</taxon>
        <taxon>Lactobacillaceae</taxon>
        <taxon>Fructobacillus</taxon>
    </lineage>
</organism>
<dbReference type="AlphaFoldDB" id="A0A3F3H5L3"/>
<name>A0A3F3H5L3_9LACO</name>
<protein>
    <submittedName>
        <fullName evidence="1">Type II secretion system protein E</fullName>
    </submittedName>
</protein>
<gene>
    <name evidence="1" type="ORF">FTRO_0110270</name>
</gene>
<dbReference type="RefSeq" id="WP_148666532.1">
    <property type="nucleotide sequence ID" value="NZ_DF968088.1"/>
</dbReference>
<sequence length="69" mass="8175">MMISKAIDSKAIEYLKKFIIVPDVNRKLTEDEWFDLQDQVMDLCTQHVMNQDSDANYLNDIADKLNLYY</sequence>
<evidence type="ECO:0000313" key="1">
    <source>
        <dbReference type="EMBL" id="GAP04892.1"/>
    </source>
</evidence>
<proteinExistence type="predicted"/>
<dbReference type="STRING" id="709323.GCA_001047135_01455"/>
<accession>A0A3F3H5L3</accession>